<dbReference type="KEGG" id="fox:FOXG_19996"/>
<dbReference type="GeneID" id="28960702"/>
<dbReference type="OrthoDB" id="4974799at2759"/>
<protein>
    <submittedName>
        <fullName evidence="1">Uncharacterized protein</fullName>
    </submittedName>
</protein>
<name>A0A0J9VAJ4_FUSO4</name>
<dbReference type="RefSeq" id="XP_018246180.1">
    <property type="nucleotide sequence ID" value="XM_018400259.1"/>
</dbReference>
<gene>
    <name evidence="1" type="ORF">FOXG_19996</name>
</gene>
<evidence type="ECO:0000313" key="1">
    <source>
        <dbReference type="EMBL" id="KNB08135.1"/>
    </source>
</evidence>
<sequence>MCRMINSTQVCSSCGKTVDTSLKRDKCQHYGTTECKQENVYVRKTVSASNCSKCSKDGNKGGKK</sequence>
<proteinExistence type="predicted"/>
<dbReference type="EMBL" id="DS231706">
    <property type="protein sequence ID" value="KNB08135.1"/>
    <property type="molecule type" value="Genomic_DNA"/>
</dbReference>
<dbReference type="VEuPathDB" id="FungiDB:FOXG_19996"/>
<dbReference type="AlphaFoldDB" id="A0A0J9VAJ4"/>
<evidence type="ECO:0000313" key="2">
    <source>
        <dbReference type="Proteomes" id="UP000009097"/>
    </source>
</evidence>
<reference evidence="1" key="1">
    <citation type="submission" date="2007-04" db="EMBL/GenBank/DDBJ databases">
        <authorList>
            <consortium name="The Broad Institute Genome Sequencing Platform"/>
            <person name="Birren B."/>
            <person name="Lander E."/>
            <person name="Galagan J."/>
            <person name="Nusbaum C."/>
            <person name="Devon K."/>
            <person name="Ma L.-J."/>
            <person name="Jaffe D."/>
            <person name="Butler J."/>
            <person name="Alvarez P."/>
            <person name="Gnerre S."/>
            <person name="Grabherr M."/>
            <person name="Kleber M."/>
            <person name="Mauceli E."/>
            <person name="Brockman W."/>
            <person name="MacCallum I.A."/>
            <person name="Young S."/>
            <person name="LaButti K."/>
            <person name="DeCaprio D."/>
            <person name="Crawford M."/>
            <person name="Koehrsen M."/>
            <person name="Engels R."/>
            <person name="Montgomery P."/>
            <person name="Pearson M."/>
            <person name="Howarth C."/>
            <person name="Larson L."/>
            <person name="White J."/>
            <person name="O'Leary S."/>
            <person name="Kodira C."/>
            <person name="Zeng Q."/>
            <person name="Yandava C."/>
            <person name="Alvarado L."/>
            <person name="Kistler C."/>
            <person name="Shim W.-B."/>
            <person name="Kang S."/>
            <person name="Woloshuk C."/>
        </authorList>
    </citation>
    <scope>NUCLEOTIDE SEQUENCE</scope>
    <source>
        <strain evidence="1">4287</strain>
    </source>
</reference>
<reference evidence="1" key="2">
    <citation type="journal article" date="2010" name="Nature">
        <title>Comparative genomics reveals mobile pathogenicity chromosomes in Fusarium.</title>
        <authorList>
            <person name="Ma L.J."/>
            <person name="van der Does H.C."/>
            <person name="Borkovich K.A."/>
            <person name="Coleman J.J."/>
            <person name="Daboussi M.J."/>
            <person name="Di Pietro A."/>
            <person name="Dufresne M."/>
            <person name="Freitag M."/>
            <person name="Grabherr M."/>
            <person name="Henrissat B."/>
            <person name="Houterman P.M."/>
            <person name="Kang S."/>
            <person name="Shim W.B."/>
            <person name="Woloshuk C."/>
            <person name="Xie X."/>
            <person name="Xu J.R."/>
            <person name="Antoniw J."/>
            <person name="Baker S.E."/>
            <person name="Bluhm B.H."/>
            <person name="Breakspear A."/>
            <person name="Brown D.W."/>
            <person name="Butchko R.A."/>
            <person name="Chapman S."/>
            <person name="Coulson R."/>
            <person name="Coutinho P.M."/>
            <person name="Danchin E.G."/>
            <person name="Diener A."/>
            <person name="Gale L.R."/>
            <person name="Gardiner D.M."/>
            <person name="Goff S."/>
            <person name="Hammond-Kosack K.E."/>
            <person name="Hilburn K."/>
            <person name="Hua-Van A."/>
            <person name="Jonkers W."/>
            <person name="Kazan K."/>
            <person name="Kodira C.D."/>
            <person name="Koehrsen M."/>
            <person name="Kumar L."/>
            <person name="Lee Y.H."/>
            <person name="Li L."/>
            <person name="Manners J.M."/>
            <person name="Miranda-Saavedra D."/>
            <person name="Mukherjee M."/>
            <person name="Park G."/>
            <person name="Park J."/>
            <person name="Park S.Y."/>
            <person name="Proctor R.H."/>
            <person name="Regev A."/>
            <person name="Ruiz-Roldan M.C."/>
            <person name="Sain D."/>
            <person name="Sakthikumar S."/>
            <person name="Sykes S."/>
            <person name="Schwartz D.C."/>
            <person name="Turgeon B.G."/>
            <person name="Wapinski I."/>
            <person name="Yoder O."/>
            <person name="Young S."/>
            <person name="Zeng Q."/>
            <person name="Zhou S."/>
            <person name="Galagan J."/>
            <person name="Cuomo C.A."/>
            <person name="Kistler H.C."/>
            <person name="Rep M."/>
        </authorList>
    </citation>
    <scope>NUCLEOTIDE SEQUENCE [LARGE SCALE GENOMIC DNA]</scope>
    <source>
        <strain evidence="1">4287</strain>
    </source>
</reference>
<dbReference type="Proteomes" id="UP000009097">
    <property type="component" value="Unassembled WGS sequence"/>
</dbReference>
<accession>A0A0J9VAJ4</accession>
<organism evidence="1 2">
    <name type="scientific">Fusarium oxysporum f. sp. lycopersici (strain 4287 / CBS 123668 / FGSC 9935 / NRRL 34936)</name>
    <name type="common">Fusarium vascular wilt of tomato</name>
    <dbReference type="NCBI Taxonomy" id="426428"/>
    <lineage>
        <taxon>Eukaryota</taxon>
        <taxon>Fungi</taxon>
        <taxon>Dikarya</taxon>
        <taxon>Ascomycota</taxon>
        <taxon>Pezizomycotina</taxon>
        <taxon>Sordariomycetes</taxon>
        <taxon>Hypocreomycetidae</taxon>
        <taxon>Hypocreales</taxon>
        <taxon>Nectriaceae</taxon>
        <taxon>Fusarium</taxon>
        <taxon>Fusarium oxysporum species complex</taxon>
    </lineage>
</organism>